<evidence type="ECO:0000256" key="2">
    <source>
        <dbReference type="PROSITE-ProRule" id="PRU00708"/>
    </source>
</evidence>
<protein>
    <submittedName>
        <fullName evidence="3">Putative pentatricopeptide repeat-containing protein-like</fullName>
    </submittedName>
</protein>
<reference evidence="3" key="1">
    <citation type="submission" date="2015-12" db="EMBL/GenBank/DDBJ databases">
        <title>Gene expression during late stages of embryo sac development: a critical building block for successful pollen-pistil interactions.</title>
        <authorList>
            <person name="Liu Y."/>
            <person name="Joly V."/>
            <person name="Sabar M."/>
            <person name="Matton D.P."/>
        </authorList>
    </citation>
    <scope>NUCLEOTIDE SEQUENCE</scope>
</reference>
<dbReference type="InterPro" id="IPR046960">
    <property type="entry name" value="PPR_At4g14850-like_plant"/>
</dbReference>
<dbReference type="GO" id="GO:0009451">
    <property type="term" value="P:RNA modification"/>
    <property type="evidence" value="ECO:0007669"/>
    <property type="project" value="InterPro"/>
</dbReference>
<keyword evidence="1" id="KW-0677">Repeat</keyword>
<dbReference type="PROSITE" id="PS51375">
    <property type="entry name" value="PPR"/>
    <property type="match status" value="2"/>
</dbReference>
<proteinExistence type="predicted"/>
<evidence type="ECO:0000256" key="1">
    <source>
        <dbReference type="ARBA" id="ARBA00022737"/>
    </source>
</evidence>
<dbReference type="Pfam" id="PF13041">
    <property type="entry name" value="PPR_2"/>
    <property type="match status" value="1"/>
</dbReference>
<dbReference type="InterPro" id="IPR002885">
    <property type="entry name" value="PPR_rpt"/>
</dbReference>
<feature type="repeat" description="PPR" evidence="2">
    <location>
        <begin position="5"/>
        <end position="39"/>
    </location>
</feature>
<feature type="repeat" description="PPR" evidence="2">
    <location>
        <begin position="108"/>
        <end position="142"/>
    </location>
</feature>
<dbReference type="NCBIfam" id="TIGR00756">
    <property type="entry name" value="PPR"/>
    <property type="match status" value="3"/>
</dbReference>
<accession>A0A0V0H6I6</accession>
<organism evidence="3">
    <name type="scientific">Solanum chacoense</name>
    <name type="common">Chaco potato</name>
    <dbReference type="NCBI Taxonomy" id="4108"/>
    <lineage>
        <taxon>Eukaryota</taxon>
        <taxon>Viridiplantae</taxon>
        <taxon>Streptophyta</taxon>
        <taxon>Embryophyta</taxon>
        <taxon>Tracheophyta</taxon>
        <taxon>Spermatophyta</taxon>
        <taxon>Magnoliopsida</taxon>
        <taxon>eudicotyledons</taxon>
        <taxon>Gunneridae</taxon>
        <taxon>Pentapetalae</taxon>
        <taxon>asterids</taxon>
        <taxon>lamiids</taxon>
        <taxon>Solanales</taxon>
        <taxon>Solanaceae</taxon>
        <taxon>Solanoideae</taxon>
        <taxon>Solaneae</taxon>
        <taxon>Solanum</taxon>
    </lineage>
</organism>
<evidence type="ECO:0000313" key="3">
    <source>
        <dbReference type="EMBL" id="JAP15655.1"/>
    </source>
</evidence>
<name>A0A0V0H6I6_SOLCH</name>
<dbReference type="Pfam" id="PF01535">
    <property type="entry name" value="PPR"/>
    <property type="match status" value="2"/>
</dbReference>
<dbReference type="PANTHER" id="PTHR47926:SF485">
    <property type="entry name" value="REPEAT-LIKE SUPERFAMILY PROTEIN, PUTATIVE-RELATED"/>
    <property type="match status" value="1"/>
</dbReference>
<sequence>MPSRDTVSWNCLLDGYARTGNVVAARALFEQMDYRNVVSWTTLMALYVRLKDYTGCLGLFDIMMQGRDIQPNEAILMSVLTACAHLGRLDRGKWIHSYIRYSGKVKPDMLLSTALLTMYAKCGEMELAKEVFAEMPEKSVRLVELYDHGLWNSRAWRGST</sequence>
<dbReference type="AlphaFoldDB" id="A0A0V0H6I6"/>
<dbReference type="Gene3D" id="1.25.40.10">
    <property type="entry name" value="Tetratricopeptide repeat domain"/>
    <property type="match status" value="2"/>
</dbReference>
<dbReference type="InterPro" id="IPR011990">
    <property type="entry name" value="TPR-like_helical_dom_sf"/>
</dbReference>
<dbReference type="EMBL" id="GEDG01024856">
    <property type="protein sequence ID" value="JAP15655.1"/>
    <property type="molecule type" value="Transcribed_RNA"/>
</dbReference>
<dbReference type="GO" id="GO:0003723">
    <property type="term" value="F:RNA binding"/>
    <property type="evidence" value="ECO:0007669"/>
    <property type="project" value="InterPro"/>
</dbReference>
<dbReference type="PANTHER" id="PTHR47926">
    <property type="entry name" value="PENTATRICOPEPTIDE REPEAT-CONTAINING PROTEIN"/>
    <property type="match status" value="1"/>
</dbReference>